<keyword evidence="1" id="KW-0175">Coiled coil</keyword>
<feature type="non-terminal residue" evidence="3">
    <location>
        <position position="627"/>
    </location>
</feature>
<sequence>MTSDFEPGEENLYHSVYQDGDDVKSLSLSLHEDTVEHDATSSEISFESYWTGESDDEADLNERNTASDAPGKGENKEVEADELPFFEGDIPAIFGLLEPQPSVAVTWKPDASFSYLDDDSFSYCSYPGDSEDGESDIPPLQNKHLARYEDQLGGSTPSLSLAVTHTGSSPGNTTHDKNPIAISAPLAAIDATINTLLASVNNPSTRVTEQALLAQLKNDLDDALREVLERDTKIVDMVAELKEIDTIFVNMRKLCMVQKKMLGEKLQMVHQAEAQEGDARASPVVTATGVQTDGGRSQADPPPGDQEVDYVSQLEAQIVALEARLRDSVVQQADLQAALGHASDENLRLEAAYVERATRSSEDLRVLQIAKDKLAEENRRLEAAFEERDAEAAKLKEVVRVLQAEKDKLAEAKSLLLTQTGAKISQLDKETVGLTEKNEALRKERDTAKGALEEERKRRRDLKAALSDASRASSDMEKTLDFLNAEVEKREKEKETLQKQLEAFRNDAENKTKTIATLKADGERKDKEISTVKGRDAASRSDVEKMKATINELNRHKQLREMVHESLRADMQQRDLQLAEAKKNVSATQGQLEEVKKKAGTLQARLTEEQKKASTLQAQQDTANATI</sequence>
<feature type="compositionally biased region" description="Basic and acidic residues" evidence="2">
    <location>
        <begin position="438"/>
        <end position="456"/>
    </location>
</feature>
<feature type="region of interest" description="Disordered" evidence="2">
    <location>
        <begin position="438"/>
        <end position="475"/>
    </location>
</feature>
<keyword evidence="4" id="KW-1185">Reference proteome</keyword>
<evidence type="ECO:0000256" key="1">
    <source>
        <dbReference type="SAM" id="Coils"/>
    </source>
</evidence>
<reference evidence="3 4" key="1">
    <citation type="submission" date="2024-02" db="EMBL/GenBank/DDBJ databases">
        <title>A draft genome for the cacao thread blight pathogen Marasmius crinis-equi.</title>
        <authorList>
            <person name="Cohen S.P."/>
            <person name="Baruah I.K."/>
            <person name="Amoako-Attah I."/>
            <person name="Bukari Y."/>
            <person name="Meinhardt L.W."/>
            <person name="Bailey B.A."/>
        </authorList>
    </citation>
    <scope>NUCLEOTIDE SEQUENCE [LARGE SCALE GENOMIC DNA]</scope>
    <source>
        <strain evidence="3 4">GH-76</strain>
    </source>
</reference>
<dbReference type="EMBL" id="JBAHYK010003156">
    <property type="protein sequence ID" value="KAL0563847.1"/>
    <property type="molecule type" value="Genomic_DNA"/>
</dbReference>
<accession>A0ABR3ELS8</accession>
<feature type="region of interest" description="Disordered" evidence="2">
    <location>
        <begin position="33"/>
        <end position="77"/>
    </location>
</feature>
<feature type="compositionally biased region" description="Low complexity" evidence="2">
    <location>
        <begin position="464"/>
        <end position="473"/>
    </location>
</feature>
<protein>
    <submittedName>
        <fullName evidence="3">Uncharacterized protein</fullName>
    </submittedName>
</protein>
<name>A0ABR3ELS8_9AGAR</name>
<evidence type="ECO:0000313" key="3">
    <source>
        <dbReference type="EMBL" id="KAL0563847.1"/>
    </source>
</evidence>
<gene>
    <name evidence="3" type="ORF">V5O48_018214</name>
</gene>
<dbReference type="Proteomes" id="UP001465976">
    <property type="component" value="Unassembled WGS sequence"/>
</dbReference>
<feature type="coiled-coil region" evidence="1">
    <location>
        <begin position="206"/>
        <end position="233"/>
    </location>
</feature>
<organism evidence="3 4">
    <name type="scientific">Marasmius crinis-equi</name>
    <dbReference type="NCBI Taxonomy" id="585013"/>
    <lineage>
        <taxon>Eukaryota</taxon>
        <taxon>Fungi</taxon>
        <taxon>Dikarya</taxon>
        <taxon>Basidiomycota</taxon>
        <taxon>Agaricomycotina</taxon>
        <taxon>Agaricomycetes</taxon>
        <taxon>Agaricomycetidae</taxon>
        <taxon>Agaricales</taxon>
        <taxon>Marasmiineae</taxon>
        <taxon>Marasmiaceae</taxon>
        <taxon>Marasmius</taxon>
    </lineage>
</organism>
<comment type="caution">
    <text evidence="3">The sequence shown here is derived from an EMBL/GenBank/DDBJ whole genome shotgun (WGS) entry which is preliminary data.</text>
</comment>
<proteinExistence type="predicted"/>
<evidence type="ECO:0000256" key="2">
    <source>
        <dbReference type="SAM" id="MobiDB-lite"/>
    </source>
</evidence>
<evidence type="ECO:0000313" key="4">
    <source>
        <dbReference type="Proteomes" id="UP001465976"/>
    </source>
</evidence>
<feature type="coiled-coil region" evidence="1">
    <location>
        <begin position="564"/>
        <end position="619"/>
    </location>
</feature>